<dbReference type="RefSeq" id="WP_109605164.1">
    <property type="nucleotide sequence ID" value="NZ_JAMHJO010000001.1"/>
</dbReference>
<dbReference type="Proteomes" id="UP000245921">
    <property type="component" value="Unassembled WGS sequence"/>
</dbReference>
<comment type="caution">
    <text evidence="2">The sequence shown here is derived from an EMBL/GenBank/DDBJ whole genome shotgun (WGS) entry which is preliminary data.</text>
</comment>
<reference evidence="2 3" key="1">
    <citation type="submission" date="2018-05" db="EMBL/GenBank/DDBJ databases">
        <title>Genomic Encyclopedia of Type Strains, Phase IV (KMG-IV): sequencing the most valuable type-strain genomes for metagenomic binning, comparative biology and taxonomic classification.</title>
        <authorList>
            <person name="Goeker M."/>
        </authorList>
    </citation>
    <scope>NUCLEOTIDE SEQUENCE [LARGE SCALE GENOMIC DNA]</scope>
    <source>
        <strain evidence="2 3">DSM 24906</strain>
    </source>
</reference>
<evidence type="ECO:0000259" key="1">
    <source>
        <dbReference type="Pfam" id="PF10105"/>
    </source>
</evidence>
<accession>A0AA45HIE6</accession>
<protein>
    <submittedName>
        <fullName evidence="2">Radical SAM-linked protein</fullName>
    </submittedName>
</protein>
<name>A0AA45HIE6_9BACT</name>
<dbReference type="AlphaFoldDB" id="A0AA45HIE6"/>
<dbReference type="InterPro" id="IPR018768">
    <property type="entry name" value="DUF2344"/>
</dbReference>
<dbReference type="Pfam" id="PF10105">
    <property type="entry name" value="DUF2344"/>
    <property type="match status" value="1"/>
</dbReference>
<keyword evidence="3" id="KW-1185">Reference proteome</keyword>
<sequence>MKYMLKLKKYGNLAFTSHRDFISIIEYTLRRAKCPLEFSKGFSPKPIFSYTSALPLGYINRELYIIVNTKKSFNFEILNSCSPKGLKLIEFQEKNDDFNINEEIDKFKFRIYISENIYENFKNMDLIQKGQNFYNKNEIFEDLKCYNNNNKIYILEFFQNTKNIFNFYKIINKMNLKNFIYYPYCIETVWRG</sequence>
<evidence type="ECO:0000313" key="2">
    <source>
        <dbReference type="EMBL" id="PWJ90585.1"/>
    </source>
</evidence>
<dbReference type="EMBL" id="QGGI01000012">
    <property type="protein sequence ID" value="PWJ90585.1"/>
    <property type="molecule type" value="Genomic_DNA"/>
</dbReference>
<organism evidence="2 3">
    <name type="scientific">Oceanotoga teriensis</name>
    <dbReference type="NCBI Taxonomy" id="515440"/>
    <lineage>
        <taxon>Bacteria</taxon>
        <taxon>Thermotogati</taxon>
        <taxon>Thermotogota</taxon>
        <taxon>Thermotogae</taxon>
        <taxon>Petrotogales</taxon>
        <taxon>Petrotogaceae</taxon>
        <taxon>Oceanotoga</taxon>
    </lineage>
</organism>
<dbReference type="NCBIfam" id="TIGR03936">
    <property type="entry name" value="sam_1_link_chp"/>
    <property type="match status" value="1"/>
</dbReference>
<proteinExistence type="predicted"/>
<feature type="domain" description="DUF2344" evidence="1">
    <location>
        <begin position="2"/>
        <end position="140"/>
    </location>
</feature>
<gene>
    <name evidence="2" type="ORF">C7380_11255</name>
</gene>
<evidence type="ECO:0000313" key="3">
    <source>
        <dbReference type="Proteomes" id="UP000245921"/>
    </source>
</evidence>